<dbReference type="Proteomes" id="UP001202328">
    <property type="component" value="Unassembled WGS sequence"/>
</dbReference>
<reference evidence="1" key="1">
    <citation type="submission" date="2022-04" db="EMBL/GenBank/DDBJ databases">
        <title>A functionally conserved STORR gene fusion in Papaver species that diverged 16.8 million years ago.</title>
        <authorList>
            <person name="Catania T."/>
        </authorList>
    </citation>
    <scope>NUCLEOTIDE SEQUENCE</scope>
    <source>
        <strain evidence="1">S-188037</strain>
    </source>
</reference>
<comment type="caution">
    <text evidence="1">The sequence shown here is derived from an EMBL/GenBank/DDBJ whole genome shotgun (WGS) entry which is preliminary data.</text>
</comment>
<dbReference type="PANTHER" id="PTHR36350">
    <property type="entry name" value="TRANSMEMBRANE PROTEIN"/>
    <property type="match status" value="1"/>
</dbReference>
<evidence type="ECO:0000313" key="2">
    <source>
        <dbReference type="Proteomes" id="UP001202328"/>
    </source>
</evidence>
<dbReference type="PANTHER" id="PTHR36350:SF3">
    <property type="entry name" value="TRANSMEMBRANE PROTEIN"/>
    <property type="match status" value="1"/>
</dbReference>
<name>A0AAD4SFS9_9MAGN</name>
<gene>
    <name evidence="1" type="ORF">MKW98_013305</name>
</gene>
<proteinExistence type="predicted"/>
<dbReference type="Gene3D" id="1.25.40.10">
    <property type="entry name" value="Tetratricopeptide repeat domain"/>
    <property type="match status" value="1"/>
</dbReference>
<evidence type="ECO:0008006" key="3">
    <source>
        <dbReference type="Google" id="ProtNLM"/>
    </source>
</evidence>
<protein>
    <recommendedName>
        <fullName evidence="3">Chloroplast lumen common family protein</fullName>
    </recommendedName>
</protein>
<organism evidence="1 2">
    <name type="scientific">Papaver atlanticum</name>
    <dbReference type="NCBI Taxonomy" id="357466"/>
    <lineage>
        <taxon>Eukaryota</taxon>
        <taxon>Viridiplantae</taxon>
        <taxon>Streptophyta</taxon>
        <taxon>Embryophyta</taxon>
        <taxon>Tracheophyta</taxon>
        <taxon>Spermatophyta</taxon>
        <taxon>Magnoliopsida</taxon>
        <taxon>Ranunculales</taxon>
        <taxon>Papaveraceae</taxon>
        <taxon>Papaveroideae</taxon>
        <taxon>Papaver</taxon>
    </lineage>
</organism>
<accession>A0AAD4SFS9</accession>
<evidence type="ECO:0000313" key="1">
    <source>
        <dbReference type="EMBL" id="KAI3906351.1"/>
    </source>
</evidence>
<dbReference type="EMBL" id="JAJJMB010010762">
    <property type="protein sequence ID" value="KAI3906351.1"/>
    <property type="molecule type" value="Genomic_DNA"/>
</dbReference>
<keyword evidence="2" id="KW-1185">Reference proteome</keyword>
<dbReference type="InterPro" id="IPR011990">
    <property type="entry name" value="TPR-like_helical_dom_sf"/>
</dbReference>
<dbReference type="AlphaFoldDB" id="A0AAD4SFS9"/>
<dbReference type="SUPFAM" id="SSF48452">
    <property type="entry name" value="TPR-like"/>
    <property type="match status" value="1"/>
</dbReference>
<sequence length="327" mass="37213">MESVAGIKHNHRLLNLSSNTNTTPFPKSISTISFSKTTPKTLSIKASGRFHQNPNKKKQPQSETLKPLSSFLKTTCIAITATALFFNRIQKPSIAAPVSTPTVEKENNISITEETDEEKERVLEEYLDSNPDDVKALKAVMEVKIKAGKVEEAISIIDRLVEAEPTEKEWPLMKSHLLSYSGDTELAKLGFEEVISRNPLDVEAYHGLVMAASESESGELDNVLKRIEKAMEICKKEKRKQDVRDFKLLVAQVRVLEGKYTDALKIYQELVKEEPRDFRPYLCQGIIYSMLKKPEEAEKQFSIYRRLVPKGHPYAKYFQDTMTMKKL</sequence>